<gene>
    <name evidence="6" type="ORF">PHJA_001068200</name>
</gene>
<feature type="domain" description="ACT" evidence="5">
    <location>
        <begin position="154"/>
        <end position="233"/>
    </location>
</feature>
<dbReference type="GO" id="GO:0046983">
    <property type="term" value="F:protein dimerization activity"/>
    <property type="evidence" value="ECO:0007669"/>
    <property type="project" value="InterPro"/>
</dbReference>
<evidence type="ECO:0000256" key="4">
    <source>
        <dbReference type="ARBA" id="ARBA00023242"/>
    </source>
</evidence>
<dbReference type="InterPro" id="IPR002912">
    <property type="entry name" value="ACT_dom"/>
</dbReference>
<comment type="caution">
    <text evidence="6">The sequence shown here is derived from an EMBL/GenBank/DDBJ whole genome shotgun (WGS) entry which is preliminary data.</text>
</comment>
<evidence type="ECO:0000256" key="2">
    <source>
        <dbReference type="ARBA" id="ARBA00023015"/>
    </source>
</evidence>
<dbReference type="GO" id="GO:0005634">
    <property type="term" value="C:nucleus"/>
    <property type="evidence" value="ECO:0007669"/>
    <property type="project" value="UniProtKB-SubCell"/>
</dbReference>
<accession>A0A830C1E5</accession>
<reference evidence="6" key="1">
    <citation type="submission" date="2020-07" db="EMBL/GenBank/DDBJ databases">
        <title>Ethylene signaling mediates host invasion by parasitic plants.</title>
        <authorList>
            <person name="Yoshida S."/>
        </authorList>
    </citation>
    <scope>NUCLEOTIDE SEQUENCE</scope>
    <source>
        <strain evidence="6">Okayama</strain>
    </source>
</reference>
<evidence type="ECO:0000313" key="6">
    <source>
        <dbReference type="EMBL" id="GFP89245.1"/>
    </source>
</evidence>
<comment type="subcellular location">
    <subcellularLocation>
        <location evidence="1">Nucleus</location>
    </subcellularLocation>
</comment>
<evidence type="ECO:0000313" key="7">
    <source>
        <dbReference type="Proteomes" id="UP000653305"/>
    </source>
</evidence>
<dbReference type="PANTHER" id="PTHR45959">
    <property type="entry name" value="BHLH TRANSCRIPTION FACTOR"/>
    <property type="match status" value="1"/>
</dbReference>
<dbReference type="PANTHER" id="PTHR45959:SF2">
    <property type="entry name" value="BHLH TRANSCRIPTION FACTOR"/>
    <property type="match status" value="1"/>
</dbReference>
<keyword evidence="4" id="KW-0539">Nucleus</keyword>
<protein>
    <submittedName>
        <fullName evidence="6">Transcription factor bhlh25</fullName>
    </submittedName>
</protein>
<dbReference type="PROSITE" id="PS51671">
    <property type="entry name" value="ACT"/>
    <property type="match status" value="1"/>
</dbReference>
<keyword evidence="2" id="KW-0805">Transcription regulation</keyword>
<evidence type="ECO:0000259" key="5">
    <source>
        <dbReference type="PROSITE" id="PS51671"/>
    </source>
</evidence>
<organism evidence="6 7">
    <name type="scientific">Phtheirospermum japonicum</name>
    <dbReference type="NCBI Taxonomy" id="374723"/>
    <lineage>
        <taxon>Eukaryota</taxon>
        <taxon>Viridiplantae</taxon>
        <taxon>Streptophyta</taxon>
        <taxon>Embryophyta</taxon>
        <taxon>Tracheophyta</taxon>
        <taxon>Spermatophyta</taxon>
        <taxon>Magnoliopsida</taxon>
        <taxon>eudicotyledons</taxon>
        <taxon>Gunneridae</taxon>
        <taxon>Pentapetalae</taxon>
        <taxon>asterids</taxon>
        <taxon>lamiids</taxon>
        <taxon>Lamiales</taxon>
        <taxon>Orobanchaceae</taxon>
        <taxon>Orobanchaceae incertae sedis</taxon>
        <taxon>Phtheirospermum</taxon>
    </lineage>
</organism>
<name>A0A830C1E5_9LAMI</name>
<dbReference type="InterPro" id="IPR036638">
    <property type="entry name" value="HLH_DNA-bd_sf"/>
</dbReference>
<keyword evidence="7" id="KW-1185">Reference proteome</keyword>
<keyword evidence="3" id="KW-0804">Transcription</keyword>
<dbReference type="SUPFAM" id="SSF47459">
    <property type="entry name" value="HLH, helix-loop-helix DNA-binding domain"/>
    <property type="match status" value="1"/>
</dbReference>
<dbReference type="Gene3D" id="4.10.280.10">
    <property type="entry name" value="Helix-loop-helix DNA-binding domain"/>
    <property type="match status" value="1"/>
</dbReference>
<dbReference type="OrthoDB" id="690068at2759"/>
<dbReference type="InterPro" id="IPR052610">
    <property type="entry name" value="bHLH_transcription_regulator"/>
</dbReference>
<dbReference type="AlphaFoldDB" id="A0A830C1E5"/>
<evidence type="ECO:0000256" key="1">
    <source>
        <dbReference type="ARBA" id="ARBA00004123"/>
    </source>
</evidence>
<dbReference type="Proteomes" id="UP000653305">
    <property type="component" value="Unassembled WGS sequence"/>
</dbReference>
<sequence>MVVDTFDDDFAAMFGEDFLSNLSPRSNTSNNSFYNTTPGIEQPHILHQITPDDYSHFSNCPEIIMPHNASAEEATPVKMDKSSVLEDAIKYLKHLKERVKTLEEKTEKRGIESVVFIKKSQIFVEGEGEDEQSCSFDEQPLPEIEARACENHMLLRVHCENQKGILAKLLSKVETLNMIVVNTSATPFGNVALDITIIAELEKEFNLTGKEVVTALREALKPGGASTKISNNY</sequence>
<evidence type="ECO:0000256" key="3">
    <source>
        <dbReference type="ARBA" id="ARBA00023163"/>
    </source>
</evidence>
<proteinExistence type="predicted"/>
<dbReference type="EMBL" id="BMAC01000184">
    <property type="protein sequence ID" value="GFP89245.1"/>
    <property type="molecule type" value="Genomic_DNA"/>
</dbReference>